<dbReference type="Proteomes" id="UP000228380">
    <property type="component" value="Chromosome 11"/>
</dbReference>
<reference evidence="3" key="2">
    <citation type="submission" date="2025-08" db="UniProtKB">
        <authorList>
            <consortium name="RefSeq"/>
        </authorList>
    </citation>
    <scope>IDENTIFICATION</scope>
    <source>
        <tissue evidence="3">Young leaves</tissue>
    </source>
</reference>
<reference evidence="2" key="1">
    <citation type="journal article" date="2019" name="Nat. Commun.">
        <title>Genome-wide association mapping of date palm fruit traits.</title>
        <authorList>
            <person name="Hazzouri K.M."/>
            <person name="Gros-Balthazard M."/>
            <person name="Flowers J.M."/>
            <person name="Copetti D."/>
            <person name="Lemansour A."/>
            <person name="Lebrun M."/>
            <person name="Masmoudi K."/>
            <person name="Ferrand S."/>
            <person name="Dhar M.I."/>
            <person name="Fresquez Z.A."/>
            <person name="Rosas U."/>
            <person name="Zhang J."/>
            <person name="Talag J."/>
            <person name="Lee S."/>
            <person name="Kudrna D."/>
            <person name="Powell R.F."/>
            <person name="Leitch I.J."/>
            <person name="Krueger R.R."/>
            <person name="Wing R.A."/>
            <person name="Amiri K.M.A."/>
            <person name="Purugganan M.D."/>
        </authorList>
    </citation>
    <scope>NUCLEOTIDE SEQUENCE [LARGE SCALE GENOMIC DNA]</scope>
    <source>
        <strain evidence="2">cv. Khalas</strain>
    </source>
</reference>
<keyword evidence="1" id="KW-1133">Transmembrane helix</keyword>
<gene>
    <name evidence="3" type="primary">LOC120112569</name>
</gene>
<name>A0A8B9ANV8_PHODC</name>
<protein>
    <submittedName>
        <fullName evidence="3">Uncharacterized protein LOC120112569</fullName>
    </submittedName>
</protein>
<sequence>MQIVLAETFSDQIVKAEMKVECHAKGVYVISRRYLTADDIKVCSTPHKILRSHQNSVNPSLEDLEQECSKMSMSTTLGEVQWNHARAVSANDLSQNLNREVKGRRNPESRRELDNQQHILGAVLVTETTGSVSSVGDHHADSACRDFSRSDCEGRNESRIPRKRSICGRAALHFVCCLCIIFLAVVLSGWWIDDDEVSYVVPT</sequence>
<dbReference type="GeneID" id="120112569"/>
<keyword evidence="1" id="KW-0812">Transmembrane</keyword>
<keyword evidence="2" id="KW-1185">Reference proteome</keyword>
<dbReference type="AlphaFoldDB" id="A0A8B9ANV8"/>
<dbReference type="RefSeq" id="XP_038988080.1">
    <property type="nucleotide sequence ID" value="XM_039132152.1"/>
</dbReference>
<evidence type="ECO:0000313" key="3">
    <source>
        <dbReference type="RefSeq" id="XP_038988080.1"/>
    </source>
</evidence>
<organism evidence="2 3">
    <name type="scientific">Phoenix dactylifera</name>
    <name type="common">Date palm</name>
    <dbReference type="NCBI Taxonomy" id="42345"/>
    <lineage>
        <taxon>Eukaryota</taxon>
        <taxon>Viridiplantae</taxon>
        <taxon>Streptophyta</taxon>
        <taxon>Embryophyta</taxon>
        <taxon>Tracheophyta</taxon>
        <taxon>Spermatophyta</taxon>
        <taxon>Magnoliopsida</taxon>
        <taxon>Liliopsida</taxon>
        <taxon>Arecaceae</taxon>
        <taxon>Coryphoideae</taxon>
        <taxon>Phoeniceae</taxon>
        <taxon>Phoenix</taxon>
    </lineage>
</organism>
<proteinExistence type="predicted"/>
<keyword evidence="1" id="KW-0472">Membrane</keyword>
<evidence type="ECO:0000256" key="1">
    <source>
        <dbReference type="SAM" id="Phobius"/>
    </source>
</evidence>
<evidence type="ECO:0000313" key="2">
    <source>
        <dbReference type="Proteomes" id="UP000228380"/>
    </source>
</evidence>
<dbReference type="KEGG" id="pda:120112569"/>
<feature type="transmembrane region" description="Helical" evidence="1">
    <location>
        <begin position="170"/>
        <end position="192"/>
    </location>
</feature>
<accession>A0A8B9ANV8</accession>